<dbReference type="Pfam" id="PF00035">
    <property type="entry name" value="dsrm"/>
    <property type="match status" value="1"/>
</dbReference>
<protein>
    <recommendedName>
        <fullName evidence="4">DRBM domain-containing protein</fullName>
    </recommendedName>
</protein>
<dbReference type="Proteomes" id="UP000807159">
    <property type="component" value="Chromosome 4"/>
</dbReference>
<sequence length="199" mass="22200">MDNPPPPEPSNPACCPPPYLTQSHAVSPCNTLGFGLHLVPAQGMAPVLTPLPDPTQIQLKFLTPFHLRFRLPLLLPNRLQEYTRRSSLQLPVYQTFIEGSSHAPRFRSTVWVNGAQYTSPNTFFPRKEVEQEVAKVAVESILKRVKDEGCPLLHEDTLFCKSILNEFAVKVHLAKPSYNTVQSPGLLPVFVSTLVFNGE</sequence>
<accession>A0A8T2Z2B0</accession>
<proteinExistence type="predicted"/>
<evidence type="ECO:0000313" key="6">
    <source>
        <dbReference type="Proteomes" id="UP000807159"/>
    </source>
</evidence>
<gene>
    <name evidence="5" type="ORF">H0E87_008847</name>
</gene>
<evidence type="ECO:0000256" key="3">
    <source>
        <dbReference type="PROSITE-ProRule" id="PRU00266"/>
    </source>
</evidence>
<evidence type="ECO:0000313" key="5">
    <source>
        <dbReference type="EMBL" id="KAH8511436.1"/>
    </source>
</evidence>
<dbReference type="PANTHER" id="PTHR46031">
    <property type="match status" value="1"/>
</dbReference>
<comment type="caution">
    <text evidence="5">The sequence shown here is derived from an EMBL/GenBank/DDBJ whole genome shotgun (WGS) entry which is preliminary data.</text>
</comment>
<evidence type="ECO:0000259" key="4">
    <source>
        <dbReference type="PROSITE" id="PS50137"/>
    </source>
</evidence>
<dbReference type="PROSITE" id="PS50137">
    <property type="entry name" value="DS_RBD"/>
    <property type="match status" value="1"/>
</dbReference>
<feature type="domain" description="DRBM" evidence="4">
    <location>
        <begin position="74"/>
        <end position="143"/>
    </location>
</feature>
<dbReference type="AlphaFoldDB" id="A0A8T2Z2B0"/>
<dbReference type="Gene3D" id="3.30.160.20">
    <property type="match status" value="2"/>
</dbReference>
<dbReference type="PANTHER" id="PTHR46031:SF37">
    <property type="entry name" value="DRBM DOMAIN-CONTAINING PROTEIN"/>
    <property type="match status" value="1"/>
</dbReference>
<evidence type="ECO:0000256" key="1">
    <source>
        <dbReference type="ARBA" id="ARBA00022737"/>
    </source>
</evidence>
<evidence type="ECO:0000256" key="2">
    <source>
        <dbReference type="ARBA" id="ARBA00022884"/>
    </source>
</evidence>
<reference evidence="5" key="1">
    <citation type="journal article" date="2021" name="J. Hered.">
        <title>Genome Assembly of Salicaceae Populus deltoides (Eastern Cottonwood) I-69 Based on Nanopore Sequencing and Hi-C Technologies.</title>
        <authorList>
            <person name="Bai S."/>
            <person name="Wu H."/>
            <person name="Zhang J."/>
            <person name="Pan Z."/>
            <person name="Zhao W."/>
            <person name="Li Z."/>
            <person name="Tong C."/>
        </authorList>
    </citation>
    <scope>NUCLEOTIDE SEQUENCE</scope>
    <source>
        <tissue evidence="5">Leaf</tissue>
    </source>
</reference>
<keyword evidence="6" id="KW-1185">Reference proteome</keyword>
<keyword evidence="2 3" id="KW-0694">RNA-binding</keyword>
<organism evidence="5 6">
    <name type="scientific">Populus deltoides</name>
    <name type="common">Eastern poplar</name>
    <name type="synonym">Eastern cottonwood</name>
    <dbReference type="NCBI Taxonomy" id="3696"/>
    <lineage>
        <taxon>Eukaryota</taxon>
        <taxon>Viridiplantae</taxon>
        <taxon>Streptophyta</taxon>
        <taxon>Embryophyta</taxon>
        <taxon>Tracheophyta</taxon>
        <taxon>Spermatophyta</taxon>
        <taxon>Magnoliopsida</taxon>
        <taxon>eudicotyledons</taxon>
        <taxon>Gunneridae</taxon>
        <taxon>Pentapetalae</taxon>
        <taxon>rosids</taxon>
        <taxon>fabids</taxon>
        <taxon>Malpighiales</taxon>
        <taxon>Salicaceae</taxon>
        <taxon>Saliceae</taxon>
        <taxon>Populus</taxon>
    </lineage>
</organism>
<dbReference type="EMBL" id="JACEGQ020000004">
    <property type="protein sequence ID" value="KAH8511436.1"/>
    <property type="molecule type" value="Genomic_DNA"/>
</dbReference>
<dbReference type="SMART" id="SM00358">
    <property type="entry name" value="DSRM"/>
    <property type="match status" value="1"/>
</dbReference>
<name>A0A8T2Z2B0_POPDE</name>
<dbReference type="InterPro" id="IPR014720">
    <property type="entry name" value="dsRBD_dom"/>
</dbReference>
<keyword evidence="1" id="KW-0677">Repeat</keyword>
<dbReference type="SUPFAM" id="SSF54768">
    <property type="entry name" value="dsRNA-binding domain-like"/>
    <property type="match status" value="2"/>
</dbReference>
<dbReference type="GO" id="GO:0003723">
    <property type="term" value="F:RNA binding"/>
    <property type="evidence" value="ECO:0007669"/>
    <property type="project" value="UniProtKB-UniRule"/>
</dbReference>